<name>A0A915CSP1_9BILA</name>
<accession>A0A915CSP1</accession>
<organism evidence="2 3">
    <name type="scientific">Ditylenchus dipsaci</name>
    <dbReference type="NCBI Taxonomy" id="166011"/>
    <lineage>
        <taxon>Eukaryota</taxon>
        <taxon>Metazoa</taxon>
        <taxon>Ecdysozoa</taxon>
        <taxon>Nematoda</taxon>
        <taxon>Chromadorea</taxon>
        <taxon>Rhabditida</taxon>
        <taxon>Tylenchina</taxon>
        <taxon>Tylenchomorpha</taxon>
        <taxon>Sphaerularioidea</taxon>
        <taxon>Anguinidae</taxon>
        <taxon>Anguininae</taxon>
        <taxon>Ditylenchus</taxon>
    </lineage>
</organism>
<reference evidence="3" key="1">
    <citation type="submission" date="2022-11" db="UniProtKB">
        <authorList>
            <consortium name="WormBaseParasite"/>
        </authorList>
    </citation>
    <scope>IDENTIFICATION</scope>
</reference>
<evidence type="ECO:0000313" key="2">
    <source>
        <dbReference type="Proteomes" id="UP000887574"/>
    </source>
</evidence>
<keyword evidence="2" id="KW-1185">Reference proteome</keyword>
<protein>
    <submittedName>
        <fullName evidence="3">ATP synthase F0 subunit 8</fullName>
    </submittedName>
</protein>
<feature type="transmembrane region" description="Helical" evidence="1">
    <location>
        <begin position="18"/>
        <end position="37"/>
    </location>
</feature>
<dbReference type="AlphaFoldDB" id="A0A915CSP1"/>
<evidence type="ECO:0000313" key="3">
    <source>
        <dbReference type="WBParaSite" id="jg11709"/>
    </source>
</evidence>
<keyword evidence="1" id="KW-0812">Transmembrane</keyword>
<evidence type="ECO:0000256" key="1">
    <source>
        <dbReference type="SAM" id="Phobius"/>
    </source>
</evidence>
<dbReference type="WBParaSite" id="jg11709">
    <property type="protein sequence ID" value="jg11709"/>
    <property type="gene ID" value="jg11709"/>
</dbReference>
<dbReference type="Proteomes" id="UP000887574">
    <property type="component" value="Unplaced"/>
</dbReference>
<keyword evidence="1" id="KW-0472">Membrane</keyword>
<sequence>MFNFFDVSREEEVILTRYTYPCTLLTVTLALFLYWQWSKLREVAQKIRNDKYLIGTQLVNFYREVNNAVSASTSTATTERAGSKKVD</sequence>
<proteinExistence type="predicted"/>
<keyword evidence="1" id="KW-1133">Transmembrane helix</keyword>